<evidence type="ECO:0000313" key="2">
    <source>
        <dbReference type="Proteomes" id="UP001157502"/>
    </source>
</evidence>
<accession>A0ACC2GMH4</accession>
<sequence length="705" mass="80277">MTWDAAPDEWDRPRDEAYNHLHFSRRRDEPETQLAHHRRHEREPYGTSTEQTSPYTMHSDPRPYPAYQSELEEIQMENLRLRQSQRAMDAGLEELRRTREEMRQLVERVHSPHQLSQPTASPPISQTFKSPPPLKSGLRPPSNPPPPPPEVGREYEDQGEEEWPEPPTPWPTVNQMGHPSTVRESGPNLLGRSLMETQVMGAAPPVRPHPLLTYSRDIPHPSSAEYRPYHQSGGRPMECFPPEPVAPPYRPIHYNQPEVQLAPSHRGSSGRPRMEHQPRYGITAVAEQTYRGPRPTIPNFSHRDPGEFARLKMALVNLLPADGTELFKYQILVDHLKLEEARLIADSYLNSPVPYSDTMAALTERFGQPHQIALRRISTVMDSPDIRRGDVAAFDRFALQVRSLVGMLQTLGPEGDVELRCGSHVARLLGKLPPDQRADFRRSMFHRPGAVHTLMDLAKWLQHESWCQDYDGQNLQKESKDYAGPKKQAWQPKRATTILHGAKDSSESNVTESPGRSPTKEMEKYCPFCDNAEHYLSQCSAIKKLSKDQTTREEVDGVLRYATPLLRKKDMPSFQTSKETVMANLKGTERRLSKDLERTEAYRHEIQKLIQGGYVAKIKPNGLTEEGESWYVPHHMVSHNVKNRIVFNCSFQYQGLNLNESLLPGPTLGASLLGVLLRFREHAVAISGDIKGMFHQVRLLPKTGP</sequence>
<protein>
    <submittedName>
        <fullName evidence="1">Uncharacterized protein</fullName>
    </submittedName>
</protein>
<name>A0ACC2GMH4_DALPE</name>
<evidence type="ECO:0000313" key="1">
    <source>
        <dbReference type="EMBL" id="KAJ8004658.1"/>
    </source>
</evidence>
<dbReference type="Proteomes" id="UP001157502">
    <property type="component" value="Chromosome 11"/>
</dbReference>
<gene>
    <name evidence="1" type="ORF">DPEC_G00138610</name>
</gene>
<comment type="caution">
    <text evidence="1">The sequence shown here is derived from an EMBL/GenBank/DDBJ whole genome shotgun (WGS) entry which is preliminary data.</text>
</comment>
<dbReference type="EMBL" id="CM055738">
    <property type="protein sequence ID" value="KAJ8004658.1"/>
    <property type="molecule type" value="Genomic_DNA"/>
</dbReference>
<reference evidence="1" key="1">
    <citation type="submission" date="2021-05" db="EMBL/GenBank/DDBJ databases">
        <authorList>
            <person name="Pan Q."/>
            <person name="Jouanno E."/>
            <person name="Zahm M."/>
            <person name="Klopp C."/>
            <person name="Cabau C."/>
            <person name="Louis A."/>
            <person name="Berthelot C."/>
            <person name="Parey E."/>
            <person name="Roest Crollius H."/>
            <person name="Montfort J."/>
            <person name="Robinson-Rechavi M."/>
            <person name="Bouchez O."/>
            <person name="Lampietro C."/>
            <person name="Lopez Roques C."/>
            <person name="Donnadieu C."/>
            <person name="Postlethwait J."/>
            <person name="Bobe J."/>
            <person name="Dillon D."/>
            <person name="Chandos A."/>
            <person name="von Hippel F."/>
            <person name="Guiguen Y."/>
        </authorList>
    </citation>
    <scope>NUCLEOTIDE SEQUENCE</scope>
    <source>
        <strain evidence="1">YG-Jan2019</strain>
    </source>
</reference>
<proteinExistence type="predicted"/>
<keyword evidence="2" id="KW-1185">Reference proteome</keyword>
<organism evidence="1 2">
    <name type="scientific">Dallia pectoralis</name>
    <name type="common">Alaska blackfish</name>
    <dbReference type="NCBI Taxonomy" id="75939"/>
    <lineage>
        <taxon>Eukaryota</taxon>
        <taxon>Metazoa</taxon>
        <taxon>Chordata</taxon>
        <taxon>Craniata</taxon>
        <taxon>Vertebrata</taxon>
        <taxon>Euteleostomi</taxon>
        <taxon>Actinopterygii</taxon>
        <taxon>Neopterygii</taxon>
        <taxon>Teleostei</taxon>
        <taxon>Protacanthopterygii</taxon>
        <taxon>Esociformes</taxon>
        <taxon>Umbridae</taxon>
        <taxon>Dallia</taxon>
    </lineage>
</organism>